<evidence type="ECO:0000259" key="10">
    <source>
        <dbReference type="PROSITE" id="PS51194"/>
    </source>
</evidence>
<feature type="domain" description="Helicase C-terminal" evidence="10">
    <location>
        <begin position="575"/>
        <end position="766"/>
    </location>
</feature>
<evidence type="ECO:0000256" key="7">
    <source>
        <dbReference type="SAM" id="MobiDB-lite"/>
    </source>
</evidence>
<evidence type="ECO:0000256" key="5">
    <source>
        <dbReference type="ARBA" id="ARBA00022840"/>
    </source>
</evidence>
<proteinExistence type="predicted"/>
<feature type="domain" description="Chromo" evidence="8">
    <location>
        <begin position="123"/>
        <end position="185"/>
    </location>
</feature>
<dbReference type="InterPro" id="IPR000953">
    <property type="entry name" value="Chromo/chromo_shadow_dom"/>
</dbReference>
<dbReference type="Pfam" id="PF00271">
    <property type="entry name" value="Helicase_C"/>
    <property type="match status" value="1"/>
</dbReference>
<evidence type="ECO:0000259" key="9">
    <source>
        <dbReference type="PROSITE" id="PS51192"/>
    </source>
</evidence>
<dbReference type="PROSITE" id="PS50013">
    <property type="entry name" value="CHROMO_2"/>
    <property type="match status" value="1"/>
</dbReference>
<feature type="compositionally biased region" description="Basic residues" evidence="7">
    <location>
        <begin position="1670"/>
        <end position="1679"/>
    </location>
</feature>
<feature type="domain" description="Helicase ATP-binding" evidence="9">
    <location>
        <begin position="245"/>
        <end position="414"/>
    </location>
</feature>
<dbReference type="Pfam" id="PF00385">
    <property type="entry name" value="Chromo"/>
    <property type="match status" value="1"/>
</dbReference>
<dbReference type="InterPro" id="IPR027417">
    <property type="entry name" value="P-loop_NTPase"/>
</dbReference>
<evidence type="ECO:0000256" key="6">
    <source>
        <dbReference type="ARBA" id="ARBA00023242"/>
    </source>
</evidence>
<dbReference type="SMART" id="SM00298">
    <property type="entry name" value="CHROMO"/>
    <property type="match status" value="2"/>
</dbReference>
<dbReference type="SMART" id="SM00490">
    <property type="entry name" value="HELICc"/>
    <property type="match status" value="1"/>
</dbReference>
<dbReference type="Pfam" id="PF00176">
    <property type="entry name" value="SNF2-rel_dom"/>
    <property type="match status" value="1"/>
</dbReference>
<accession>A0ABR2K9C5</accession>
<dbReference type="Pfam" id="PF05964">
    <property type="entry name" value="FYRN"/>
    <property type="match status" value="1"/>
</dbReference>
<dbReference type="InterPro" id="IPR003888">
    <property type="entry name" value="FYrich_N"/>
</dbReference>
<feature type="region of interest" description="Disordered" evidence="7">
    <location>
        <begin position="815"/>
        <end position="864"/>
    </location>
</feature>
<dbReference type="SUPFAM" id="SSF52540">
    <property type="entry name" value="P-loop containing nucleoside triphosphate hydrolases"/>
    <property type="match status" value="2"/>
</dbReference>
<feature type="region of interest" description="Disordered" evidence="7">
    <location>
        <begin position="1095"/>
        <end position="1114"/>
    </location>
</feature>
<protein>
    <submittedName>
        <fullName evidence="11">Choline dehydrogenase 6</fullName>
    </submittedName>
</protein>
<keyword evidence="5" id="KW-0067">ATP-binding</keyword>
<dbReference type="Proteomes" id="UP001470230">
    <property type="component" value="Unassembled WGS sequence"/>
</dbReference>
<dbReference type="Pfam" id="PF05965">
    <property type="entry name" value="FYRC"/>
    <property type="match status" value="1"/>
</dbReference>
<dbReference type="InterPro" id="IPR003889">
    <property type="entry name" value="FYrich_C"/>
</dbReference>
<feature type="region of interest" description="Disordered" evidence="7">
    <location>
        <begin position="881"/>
        <end position="909"/>
    </location>
</feature>
<sequence>MSQNIIMASSTKNYNPDVLSSSINFSSSISDDLLRTSTSEDEPEIPVSPTKRYPQSIIAHSIDQSGKIKYLVKYRNRSYYELEWLESNELMNLLSNMSMIRNYQKNQDIHISTKPPYFNNDYLIPEKIITEQVCEGQIKYLIKWFDLDYVDATWESIDFIKQHHFNVSYNPNYHDSENNVNLDQAFENALKQYRKLSIRPSDKELKIPHHPNPNSFSPIKQNNFPKSKNGFEVRSYQVEGVNFLIKLWYLQKNAILADEMGLGKTLQSLMFLNMLVARQKIWGPFLIIAPLSTIPNWEREANEWTELRYLSFYGSKTRRSLMLQNELFYIDSKIPKFQILFTTYDYAVKMIDVFNKIEWQVIVLDEAHRIKNNKSKLFSSLMKLQTKFKLLITGTPLQNNTNELWTLLHYLNDEKFNDSKEFNEKFGNLSEAEQIEDLQQILRPLMLRRLKGDVEKSITPFEEIIIECPMSQHQKAYYTSIYQQNMQYLTRGQHTVNQISLRNICMELRKCCNHPYLINGAEKQIMVERREAQKLKEMGNSFLQGQNGQNNSGLIVDGEKFECECLIRSSGKMILLDKLLAKMKKDGHRILIFSQMVRMLDIIQDYLNFKEYKFQRIDGGIKGELRQRAIDSFNSPESNDFVFLLGTKAGGVGINLTSADTVIIYDSDWNPQNDIQATARCHRIGQTKDVKVYRFLTANSYERTLFDSASHKLGLDAAVLGGSCGLSPKKQTEQIEKMLKLGAYYAFSEDNTNNDEEQKINEEDIDSILKRSQIIKHDHIASGVEGSTFSKLQFEIEPDSNLDLSAPNFWQKYIPKEAEKSKNTKRRSQNKTKKIESKSSTASSSSESNSSSENNISSESDNDSYSEISANLSLLKPNNDDEFLQSKKKRKNKKSKKTKTDYSFSSSDNEMADWSEGELASLLKLLIRFGLGRWNVLYDHSKDIKNKHSISDIRNASISILQYLLSYSSNSSSFSIKEKSILEDAFLKGLRKSHRDSIDQFIKDHMNSLESITKVDKSFPLSKLLYLFFLNATISSCKDPPNDIPIPNNIQGTKPTSWWSEKDDQLLLFHAWKKGLGDFRSIRLTHNIIEKVSTSKNKKKNKKTEQSSNDENDDEEIPESIKYVLTKRMMSVLLEVKLLFSLFHDRVAYDKDIVYNSKTLKKAINLWTIKEQRRIISTICNIGTNNLSKCYTASAIPNKPFKKFKKFVNKIVNECSRVFGKEVKDDHEDDEKLPEGITKSLAEKVLTRIQMIDKLSKMDDLSQYSKIDQGIIMYLKENGFVDLNKCTEIVEKFGNDKIGQKVNNFVQELLGFSPLESDKQLIYYNRTNNDNESMNSYQKRKRSKKDERNEETEINQKNVYHKNKIKIDNFNDDDDVVEYKNANLNTTKNKTKSVKKSSVIKSDDEEDSDVQVTGYHKSDNNNNDNALLPLTIQSNLIIISLGTVVNDRPGFHNDKYIYPAGYISEHLFTSIKNPTEKAWYRSLIIDDGSQSPVFRVEMKDDPTIFFDGKNPTNPWTQLVRAVDKVKQDLNIGSHSTTSISGPVYFGFATPEVRKMIKSLPGASQDKASSFSPVKTESKIKTRSYDLPKKTSLPATRNARKRNTKPIHDDYDYEIDDYSESSSYSNSSENEDDSDNDNDNKSKDRNNSSSQPYSSPLANESDDDSFLSIKNKGKNKHKKNKELELPESVHFHFDQIDFDFQPKEEIPPFSLSRKAVEKLLRQKYDIPPNEDPITYVNKQGWIF</sequence>
<dbReference type="PANTHER" id="PTHR45623">
    <property type="entry name" value="CHROMODOMAIN-HELICASE-DNA-BINDING PROTEIN 3-RELATED-RELATED"/>
    <property type="match status" value="1"/>
</dbReference>
<dbReference type="PROSITE" id="PS51542">
    <property type="entry name" value="FYRN"/>
    <property type="match status" value="1"/>
</dbReference>
<dbReference type="PROSITE" id="PS51192">
    <property type="entry name" value="HELICASE_ATP_BIND_1"/>
    <property type="match status" value="1"/>
</dbReference>
<evidence type="ECO:0000313" key="11">
    <source>
        <dbReference type="EMBL" id="KAK8887376.1"/>
    </source>
</evidence>
<dbReference type="InterPro" id="IPR001650">
    <property type="entry name" value="Helicase_C-like"/>
</dbReference>
<dbReference type="SMART" id="SM00541">
    <property type="entry name" value="FYRN"/>
    <property type="match status" value="1"/>
</dbReference>
<feature type="compositionally biased region" description="Basic residues" evidence="7">
    <location>
        <begin position="886"/>
        <end position="897"/>
    </location>
</feature>
<dbReference type="Gene3D" id="3.40.50.10810">
    <property type="entry name" value="Tandem AAA-ATPase domain"/>
    <property type="match status" value="1"/>
</dbReference>
<dbReference type="InterPro" id="IPR049730">
    <property type="entry name" value="SNF2/RAD54-like_C"/>
</dbReference>
<keyword evidence="12" id="KW-1185">Reference proteome</keyword>
<reference evidence="11 12" key="1">
    <citation type="submission" date="2024-04" db="EMBL/GenBank/DDBJ databases">
        <title>Tritrichomonas musculus Genome.</title>
        <authorList>
            <person name="Alves-Ferreira E."/>
            <person name="Grigg M."/>
            <person name="Lorenzi H."/>
            <person name="Galac M."/>
        </authorList>
    </citation>
    <scope>NUCLEOTIDE SEQUENCE [LARGE SCALE GENOMIC DNA]</scope>
    <source>
        <strain evidence="11 12">EAF2021</strain>
    </source>
</reference>
<dbReference type="InterPro" id="IPR016197">
    <property type="entry name" value="Chromo-like_dom_sf"/>
</dbReference>
<keyword evidence="4" id="KW-0378">Hydrolase</keyword>
<dbReference type="PROSITE" id="PS51543">
    <property type="entry name" value="FYRC"/>
    <property type="match status" value="1"/>
</dbReference>
<feature type="compositionally biased region" description="Polar residues" evidence="7">
    <location>
        <begin position="1326"/>
        <end position="1337"/>
    </location>
</feature>
<evidence type="ECO:0000313" key="12">
    <source>
        <dbReference type="Proteomes" id="UP001470230"/>
    </source>
</evidence>
<feature type="region of interest" description="Disordered" evidence="7">
    <location>
        <begin position="1559"/>
        <end position="1683"/>
    </location>
</feature>
<comment type="subcellular location">
    <subcellularLocation>
        <location evidence="1">Nucleus</location>
    </subcellularLocation>
</comment>
<dbReference type="PANTHER" id="PTHR45623:SF14">
    <property type="entry name" value="CHROMODOMAIN-HELICASE-DNA-BINDING PROTEIN 1"/>
    <property type="match status" value="1"/>
</dbReference>
<feature type="compositionally biased region" description="Low complexity" evidence="7">
    <location>
        <begin position="838"/>
        <end position="864"/>
    </location>
</feature>
<keyword evidence="2" id="KW-0677">Repeat</keyword>
<evidence type="ECO:0000256" key="3">
    <source>
        <dbReference type="ARBA" id="ARBA00022741"/>
    </source>
</evidence>
<dbReference type="SUPFAM" id="SSF54160">
    <property type="entry name" value="Chromo domain-like"/>
    <property type="match status" value="2"/>
</dbReference>
<dbReference type="SMART" id="SM00487">
    <property type="entry name" value="DEXDc"/>
    <property type="match status" value="1"/>
</dbReference>
<evidence type="ECO:0000256" key="4">
    <source>
        <dbReference type="ARBA" id="ARBA00022801"/>
    </source>
</evidence>
<dbReference type="Gene3D" id="3.40.50.300">
    <property type="entry name" value="P-loop containing nucleotide triphosphate hydrolases"/>
    <property type="match status" value="1"/>
</dbReference>
<dbReference type="EMBL" id="JAPFFF010000006">
    <property type="protein sequence ID" value="KAK8887376.1"/>
    <property type="molecule type" value="Genomic_DNA"/>
</dbReference>
<evidence type="ECO:0000256" key="1">
    <source>
        <dbReference type="ARBA" id="ARBA00004123"/>
    </source>
</evidence>
<dbReference type="InterPro" id="IPR000330">
    <property type="entry name" value="SNF2_N"/>
</dbReference>
<gene>
    <name evidence="11" type="ORF">M9Y10_038416</name>
</gene>
<feature type="region of interest" description="Disordered" evidence="7">
    <location>
        <begin position="1326"/>
        <end position="1357"/>
    </location>
</feature>
<dbReference type="Gene3D" id="2.40.50.40">
    <property type="match status" value="1"/>
</dbReference>
<dbReference type="InterPro" id="IPR038718">
    <property type="entry name" value="SNF2-like_sf"/>
</dbReference>
<dbReference type="Gene3D" id="1.10.10.60">
    <property type="entry name" value="Homeodomain-like"/>
    <property type="match status" value="1"/>
</dbReference>
<dbReference type="CDD" id="cd18793">
    <property type="entry name" value="SF2_C_SNF"/>
    <property type="match status" value="1"/>
</dbReference>
<comment type="caution">
    <text evidence="11">The sequence shown here is derived from an EMBL/GenBank/DDBJ whole genome shotgun (WGS) entry which is preliminary data.</text>
</comment>
<keyword evidence="3" id="KW-0547">Nucleotide-binding</keyword>
<feature type="compositionally biased region" description="Basic residues" evidence="7">
    <location>
        <begin position="823"/>
        <end position="832"/>
    </location>
</feature>
<feature type="compositionally biased region" description="Basic and acidic residues" evidence="7">
    <location>
        <begin position="1575"/>
        <end position="1588"/>
    </location>
</feature>
<dbReference type="InterPro" id="IPR014001">
    <property type="entry name" value="Helicase_ATP-bd"/>
</dbReference>
<dbReference type="InterPro" id="IPR023780">
    <property type="entry name" value="Chromo_domain"/>
</dbReference>
<evidence type="ECO:0000259" key="8">
    <source>
        <dbReference type="PROSITE" id="PS50013"/>
    </source>
</evidence>
<dbReference type="PROSITE" id="PS51194">
    <property type="entry name" value="HELICASE_CTER"/>
    <property type="match status" value="1"/>
</dbReference>
<keyword evidence="6" id="KW-0539">Nucleus</keyword>
<organism evidence="11 12">
    <name type="scientific">Tritrichomonas musculus</name>
    <dbReference type="NCBI Taxonomy" id="1915356"/>
    <lineage>
        <taxon>Eukaryota</taxon>
        <taxon>Metamonada</taxon>
        <taxon>Parabasalia</taxon>
        <taxon>Tritrichomonadida</taxon>
        <taxon>Tritrichomonadidae</taxon>
        <taxon>Tritrichomonas</taxon>
    </lineage>
</organism>
<evidence type="ECO:0000256" key="2">
    <source>
        <dbReference type="ARBA" id="ARBA00022737"/>
    </source>
</evidence>
<dbReference type="Gene3D" id="3.30.160.360">
    <property type="match status" value="1"/>
</dbReference>
<name>A0ABR2K9C5_9EUKA</name>
<feature type="compositionally biased region" description="Polar residues" evidence="7">
    <location>
        <begin position="1565"/>
        <end position="1574"/>
    </location>
</feature>